<evidence type="ECO:0000256" key="1">
    <source>
        <dbReference type="ARBA" id="ARBA00004325"/>
    </source>
</evidence>
<protein>
    <recommendedName>
        <fullName evidence="12">ATP synthase subunit</fullName>
    </recommendedName>
</protein>
<dbReference type="GO" id="GO:0031966">
    <property type="term" value="C:mitochondrial membrane"/>
    <property type="evidence" value="ECO:0007669"/>
    <property type="project" value="UniProtKB-SubCell"/>
</dbReference>
<evidence type="ECO:0000256" key="5">
    <source>
        <dbReference type="ARBA" id="ARBA00022781"/>
    </source>
</evidence>
<dbReference type="GO" id="GO:0015078">
    <property type="term" value="F:proton transmembrane transporter activity"/>
    <property type="evidence" value="ECO:0007669"/>
    <property type="project" value="InterPro"/>
</dbReference>
<dbReference type="InterPro" id="IPR006808">
    <property type="entry name" value="ATP_synth_F0_gsu_mt"/>
</dbReference>
<dbReference type="GO" id="GO:0045259">
    <property type="term" value="C:proton-transporting ATP synthase complex"/>
    <property type="evidence" value="ECO:0007669"/>
    <property type="project" value="UniProtKB-KW"/>
</dbReference>
<keyword evidence="11" id="KW-1185">Reference proteome</keyword>
<comment type="subcellular location">
    <subcellularLocation>
        <location evidence="1">Mitochondrion membrane</location>
    </subcellularLocation>
</comment>
<evidence type="ECO:0000256" key="2">
    <source>
        <dbReference type="ARBA" id="ARBA00005699"/>
    </source>
</evidence>
<sequence>MAKVITYFSTRASGLASAVVPRLNTTWRYARAELRPPTFSEFPEIGLGIKKLIHSARTQGYRNLTIREAWLNTLVGAEIAFWFFAGECIGKGSVVGYDIPGAVNWELQF</sequence>
<keyword evidence="6" id="KW-0406">Ion transport</keyword>
<evidence type="ECO:0000256" key="9">
    <source>
        <dbReference type="ARBA" id="ARBA00023310"/>
    </source>
</evidence>
<comment type="caution">
    <text evidence="10">The sequence shown here is derived from an EMBL/GenBank/DDBJ whole genome shotgun (WGS) entry which is preliminary data.</text>
</comment>
<keyword evidence="5" id="KW-0375">Hydrogen ion transport</keyword>
<comment type="similarity">
    <text evidence="2">Belongs to the ATPase g subunit family.</text>
</comment>
<name>A0A8S4A2Y9_9EUPU</name>
<keyword evidence="4" id="KW-0138">CF(0)</keyword>
<evidence type="ECO:0000256" key="3">
    <source>
        <dbReference type="ARBA" id="ARBA00022448"/>
    </source>
</evidence>
<evidence type="ECO:0000256" key="6">
    <source>
        <dbReference type="ARBA" id="ARBA00023065"/>
    </source>
</evidence>
<evidence type="ECO:0000256" key="4">
    <source>
        <dbReference type="ARBA" id="ARBA00022547"/>
    </source>
</evidence>
<dbReference type="Proteomes" id="UP000678393">
    <property type="component" value="Unassembled WGS sequence"/>
</dbReference>
<accession>A0A8S4A2Y9</accession>
<evidence type="ECO:0000256" key="8">
    <source>
        <dbReference type="ARBA" id="ARBA00023136"/>
    </source>
</evidence>
<keyword evidence="9" id="KW-0066">ATP synthesis</keyword>
<evidence type="ECO:0000313" key="10">
    <source>
        <dbReference type="EMBL" id="CAG5134778.1"/>
    </source>
</evidence>
<evidence type="ECO:0008006" key="12">
    <source>
        <dbReference type="Google" id="ProtNLM"/>
    </source>
</evidence>
<dbReference type="OrthoDB" id="437at2759"/>
<dbReference type="EMBL" id="CAJHNH020007557">
    <property type="protein sequence ID" value="CAG5134778.1"/>
    <property type="molecule type" value="Genomic_DNA"/>
</dbReference>
<dbReference type="Pfam" id="PF04718">
    <property type="entry name" value="ATP-synt_G"/>
    <property type="match status" value="1"/>
</dbReference>
<evidence type="ECO:0000256" key="7">
    <source>
        <dbReference type="ARBA" id="ARBA00023128"/>
    </source>
</evidence>
<evidence type="ECO:0000313" key="11">
    <source>
        <dbReference type="Proteomes" id="UP000678393"/>
    </source>
</evidence>
<dbReference type="GO" id="GO:0015986">
    <property type="term" value="P:proton motive force-driven ATP synthesis"/>
    <property type="evidence" value="ECO:0007669"/>
    <property type="project" value="InterPro"/>
</dbReference>
<gene>
    <name evidence="10" type="ORF">CUNI_LOCUS20336</name>
</gene>
<reference evidence="10" key="1">
    <citation type="submission" date="2021-04" db="EMBL/GenBank/DDBJ databases">
        <authorList>
            <consortium name="Molecular Ecology Group"/>
        </authorList>
    </citation>
    <scope>NUCLEOTIDE SEQUENCE</scope>
</reference>
<keyword evidence="8" id="KW-0472">Membrane</keyword>
<dbReference type="AlphaFoldDB" id="A0A8S4A2Y9"/>
<keyword evidence="7" id="KW-0496">Mitochondrion</keyword>
<dbReference type="PANTHER" id="PTHR12386">
    <property type="entry name" value="ATP SYNTHASE SUBUNIT"/>
    <property type="match status" value="1"/>
</dbReference>
<proteinExistence type="inferred from homology"/>
<organism evidence="10 11">
    <name type="scientific">Candidula unifasciata</name>
    <dbReference type="NCBI Taxonomy" id="100452"/>
    <lineage>
        <taxon>Eukaryota</taxon>
        <taxon>Metazoa</taxon>
        <taxon>Spiralia</taxon>
        <taxon>Lophotrochozoa</taxon>
        <taxon>Mollusca</taxon>
        <taxon>Gastropoda</taxon>
        <taxon>Heterobranchia</taxon>
        <taxon>Euthyneura</taxon>
        <taxon>Panpulmonata</taxon>
        <taxon>Eupulmonata</taxon>
        <taxon>Stylommatophora</taxon>
        <taxon>Helicina</taxon>
        <taxon>Helicoidea</taxon>
        <taxon>Geomitridae</taxon>
        <taxon>Candidula</taxon>
    </lineage>
</organism>
<keyword evidence="3" id="KW-0813">Transport</keyword>